<organism evidence="2 3">
    <name type="scientific">Flavobacterium chuncheonense</name>
    <dbReference type="NCBI Taxonomy" id="2026653"/>
    <lineage>
        <taxon>Bacteria</taxon>
        <taxon>Pseudomonadati</taxon>
        <taxon>Bacteroidota</taxon>
        <taxon>Flavobacteriia</taxon>
        <taxon>Flavobacteriales</taxon>
        <taxon>Flavobacteriaceae</taxon>
        <taxon>Flavobacterium</taxon>
    </lineage>
</organism>
<dbReference type="PANTHER" id="PTHR20883">
    <property type="entry name" value="PHYTANOYL-COA DIOXYGENASE DOMAIN CONTAINING 1"/>
    <property type="match status" value="1"/>
</dbReference>
<keyword evidence="2" id="KW-0223">Dioxygenase</keyword>
<name>A0ABW5YIR1_9FLAO</name>
<dbReference type="SUPFAM" id="SSF51197">
    <property type="entry name" value="Clavaminate synthase-like"/>
    <property type="match status" value="1"/>
</dbReference>
<dbReference type="GO" id="GO:0051213">
    <property type="term" value="F:dioxygenase activity"/>
    <property type="evidence" value="ECO:0007669"/>
    <property type="project" value="UniProtKB-KW"/>
</dbReference>
<evidence type="ECO:0000256" key="1">
    <source>
        <dbReference type="ARBA" id="ARBA00001954"/>
    </source>
</evidence>
<protein>
    <submittedName>
        <fullName evidence="2">Phytanoyl-CoA dioxygenase family protein</fullName>
    </submittedName>
</protein>
<accession>A0ABW5YIR1</accession>
<proteinExistence type="predicted"/>
<evidence type="ECO:0000313" key="3">
    <source>
        <dbReference type="Proteomes" id="UP001597534"/>
    </source>
</evidence>
<sequence>MIAEITSEEKIAFDKEGYLFVQNFFTDIECDNVLDVFQNKIKHSEKEFYRIKSNSLEKNKYTKSGFVVNPLMNLHLENDKEISDTFLKLFDSEKVKNLISKIDSRAFDLYKTMYFESNRGTEQHFDSIIFGKNQRLVGIWVALEDISSKNGGIFIYPRTHNLFQSEYFSQEIETLFQKYCDLSSKKQKNYATQNKSEMLSIYKEGNEALELILQKINSNRLGPNFKKGDVILFDGNILHGSYRPESFEFSRNSTSAHYLSKLKET</sequence>
<dbReference type="EMBL" id="JBHUPC010000010">
    <property type="protein sequence ID" value="MFD2890896.1"/>
    <property type="molecule type" value="Genomic_DNA"/>
</dbReference>
<keyword evidence="3" id="KW-1185">Reference proteome</keyword>
<gene>
    <name evidence="2" type="ORF">ACFS5J_02590</name>
</gene>
<comment type="caution">
    <text evidence="2">The sequence shown here is derived from an EMBL/GenBank/DDBJ whole genome shotgun (WGS) entry which is preliminary data.</text>
</comment>
<reference evidence="3" key="1">
    <citation type="journal article" date="2019" name="Int. J. Syst. Evol. Microbiol.">
        <title>The Global Catalogue of Microorganisms (GCM) 10K type strain sequencing project: providing services to taxonomists for standard genome sequencing and annotation.</title>
        <authorList>
            <consortium name="The Broad Institute Genomics Platform"/>
            <consortium name="The Broad Institute Genome Sequencing Center for Infectious Disease"/>
            <person name="Wu L."/>
            <person name="Ma J."/>
        </authorList>
    </citation>
    <scope>NUCLEOTIDE SEQUENCE [LARGE SCALE GENOMIC DNA]</scope>
    <source>
        <strain evidence="3">KCTC 22671</strain>
    </source>
</reference>
<dbReference type="InterPro" id="IPR008775">
    <property type="entry name" value="Phytyl_CoA_dOase-like"/>
</dbReference>
<evidence type="ECO:0000313" key="2">
    <source>
        <dbReference type="EMBL" id="MFD2890896.1"/>
    </source>
</evidence>
<dbReference type="Gene3D" id="2.60.120.620">
    <property type="entry name" value="q2cbj1_9rhob like domain"/>
    <property type="match status" value="1"/>
</dbReference>
<comment type="cofactor">
    <cofactor evidence="1">
        <name>Fe(2+)</name>
        <dbReference type="ChEBI" id="CHEBI:29033"/>
    </cofactor>
</comment>
<dbReference type="Pfam" id="PF05721">
    <property type="entry name" value="PhyH"/>
    <property type="match status" value="1"/>
</dbReference>
<dbReference type="PANTHER" id="PTHR20883:SF48">
    <property type="entry name" value="ECTOINE DIOXYGENASE"/>
    <property type="match status" value="1"/>
</dbReference>
<dbReference type="RefSeq" id="WP_379810413.1">
    <property type="nucleotide sequence ID" value="NZ_JBHUPC010000010.1"/>
</dbReference>
<keyword evidence="2" id="KW-0560">Oxidoreductase</keyword>
<dbReference type="Proteomes" id="UP001597534">
    <property type="component" value="Unassembled WGS sequence"/>
</dbReference>